<feature type="compositionally biased region" description="Basic and acidic residues" evidence="1">
    <location>
        <begin position="27"/>
        <end position="38"/>
    </location>
</feature>
<dbReference type="InParanoid" id="A0A286UT42"/>
<dbReference type="AlphaFoldDB" id="A0A286UT42"/>
<feature type="region of interest" description="Disordered" evidence="1">
    <location>
        <begin position="19"/>
        <end position="40"/>
    </location>
</feature>
<gene>
    <name evidence="2" type="ORF">PNOK_0269600</name>
</gene>
<name>A0A286UT42_9AGAM</name>
<comment type="caution">
    <text evidence="2">The sequence shown here is derived from an EMBL/GenBank/DDBJ whole genome shotgun (WGS) entry which is preliminary data.</text>
</comment>
<dbReference type="Proteomes" id="UP000217199">
    <property type="component" value="Unassembled WGS sequence"/>
</dbReference>
<proteinExistence type="predicted"/>
<evidence type="ECO:0000313" key="3">
    <source>
        <dbReference type="Proteomes" id="UP000217199"/>
    </source>
</evidence>
<reference evidence="2 3" key="1">
    <citation type="journal article" date="2017" name="Mol. Ecol.">
        <title>Comparative and population genomic landscape of Phellinus noxius: A hypervariable fungus causing root rot in trees.</title>
        <authorList>
            <person name="Chung C.L."/>
            <person name="Lee T.J."/>
            <person name="Akiba M."/>
            <person name="Lee H.H."/>
            <person name="Kuo T.H."/>
            <person name="Liu D."/>
            <person name="Ke H.M."/>
            <person name="Yokoi T."/>
            <person name="Roa M.B."/>
            <person name="Lu M.J."/>
            <person name="Chang Y.Y."/>
            <person name="Ann P.J."/>
            <person name="Tsai J.N."/>
            <person name="Chen C.Y."/>
            <person name="Tzean S.S."/>
            <person name="Ota Y."/>
            <person name="Hattori T."/>
            <person name="Sahashi N."/>
            <person name="Liou R.F."/>
            <person name="Kikuchi T."/>
            <person name="Tsai I.J."/>
        </authorList>
    </citation>
    <scope>NUCLEOTIDE SEQUENCE [LARGE SCALE GENOMIC DNA]</scope>
    <source>
        <strain evidence="2 3">FFPRI411160</strain>
    </source>
</reference>
<sequence>MMRLRALVIVAEAELKELNRKPSSSPKAERKEGVEKQHTGVNEDLVASFGKFNINSAVSVVDDPMEIDSKPTDFFRGKA</sequence>
<organism evidence="2 3">
    <name type="scientific">Pyrrhoderma noxium</name>
    <dbReference type="NCBI Taxonomy" id="2282107"/>
    <lineage>
        <taxon>Eukaryota</taxon>
        <taxon>Fungi</taxon>
        <taxon>Dikarya</taxon>
        <taxon>Basidiomycota</taxon>
        <taxon>Agaricomycotina</taxon>
        <taxon>Agaricomycetes</taxon>
        <taxon>Hymenochaetales</taxon>
        <taxon>Hymenochaetaceae</taxon>
        <taxon>Pyrrhoderma</taxon>
    </lineage>
</organism>
<keyword evidence="3" id="KW-1185">Reference proteome</keyword>
<evidence type="ECO:0000256" key="1">
    <source>
        <dbReference type="SAM" id="MobiDB-lite"/>
    </source>
</evidence>
<protein>
    <submittedName>
        <fullName evidence="2">Uncharacterized protein</fullName>
    </submittedName>
</protein>
<accession>A0A286UT42</accession>
<evidence type="ECO:0000313" key="2">
    <source>
        <dbReference type="EMBL" id="PAV22739.1"/>
    </source>
</evidence>
<dbReference type="EMBL" id="NBII01000002">
    <property type="protein sequence ID" value="PAV22739.1"/>
    <property type="molecule type" value="Genomic_DNA"/>
</dbReference>